<dbReference type="EMBL" id="WIUZ02000011">
    <property type="protein sequence ID" value="KAF9782722.1"/>
    <property type="molecule type" value="Genomic_DNA"/>
</dbReference>
<evidence type="ECO:0000259" key="3">
    <source>
        <dbReference type="Pfam" id="PF20153"/>
    </source>
</evidence>
<dbReference type="InterPro" id="IPR045338">
    <property type="entry name" value="DUF6535"/>
</dbReference>
<dbReference type="Pfam" id="PF20153">
    <property type="entry name" value="DUF6535"/>
    <property type="match status" value="1"/>
</dbReference>
<feature type="domain" description="DUF6535" evidence="3">
    <location>
        <begin position="50"/>
        <end position="219"/>
    </location>
</feature>
<feature type="transmembrane region" description="Helical" evidence="2">
    <location>
        <begin position="71"/>
        <end position="92"/>
    </location>
</feature>
<sequence>MVEGTVNQKAHAEATIDPKSLEDAMHNALRNYFPSLEPSSDARAEFYNKFKREADEYDNDFLKKHGGDLDITLIFAGLFSAVASAFIIPIQAQLQPDYTQLSYDLLWMTANSTGMNPPPKPSSDSPWTGPNPTLVHVQAILFSSLAVSLLAAFVAMLGKQWLNRYSRADIRGSPTVRSRDRQRKMDGMATWRFKFVMESLPMMLQAALLLLGCALSKYLFIIDNLVAWVVVGFTASGLLFYLLIVVAATISYESPFQTPLSLIIRSMVCLSRSALDKLNMWLHRTFSRGQRRQTPRPSTGSGRPDGNNGNGHTELPADPPHLPSVLLTDRDGYVLDSKCIAWMFEMSMDPDVILYIMKFIPEIIWHDGIQNTPLKELYENVLQCLDYSSGSPIVVPKFRSKVYHSARALVHLAIQRKCYGSDRKLFDAISPQHRIIGSGHYKGDSDLEYTLGMIDCVFGGGYHGPMCWDRFSFTNPHHAWMSHILLYRACDAFRENRTLTDDIEEFVKHSLQLVPLPDPPIILNCLLIIGLALDIQLDSDEQHVDNSRKYYSQIKKIHTKLLETFENVRSTFLQVDRAFQIMNHIAPLSENSMATESYELFCAIMRAPLSPAHLNEKWKASRLALHWAYKWDEGLPQVEAPEAILDFLSHHFELANKGDVQDEAIQNALCALAYASTDKSIETLKVGSIKPVFVPGICFAFQCTRPRELRKAALFFLPLIANNWFNDSGSTMTPEEMKSLCQDLASTVDEVWDTDHIQKPAHAVLLGMIESPHWRPHIDPDNAAIIKEISTMGNPDGATLRSAISWLKRNKPGEEVQRQLELEVATRNEGHSREGHRCIPASDGVGAGGS</sequence>
<dbReference type="OrthoDB" id="3235960at2759"/>
<evidence type="ECO:0000256" key="1">
    <source>
        <dbReference type="SAM" id="MobiDB-lite"/>
    </source>
</evidence>
<feature type="region of interest" description="Disordered" evidence="1">
    <location>
        <begin position="287"/>
        <end position="320"/>
    </location>
</feature>
<dbReference type="Proteomes" id="UP000736335">
    <property type="component" value="Unassembled WGS sequence"/>
</dbReference>
<feature type="transmembrane region" description="Helical" evidence="2">
    <location>
        <begin position="135"/>
        <end position="157"/>
    </location>
</feature>
<proteinExistence type="predicted"/>
<feature type="region of interest" description="Disordered" evidence="1">
    <location>
        <begin position="826"/>
        <end position="850"/>
    </location>
</feature>
<evidence type="ECO:0000313" key="5">
    <source>
        <dbReference type="Proteomes" id="UP000736335"/>
    </source>
</evidence>
<evidence type="ECO:0000313" key="4">
    <source>
        <dbReference type="EMBL" id="KAF9782722.1"/>
    </source>
</evidence>
<keyword evidence="5" id="KW-1185">Reference proteome</keyword>
<keyword evidence="2" id="KW-0472">Membrane</keyword>
<accession>A0A9P6HBN7</accession>
<protein>
    <recommendedName>
        <fullName evidence="3">DUF6535 domain-containing protein</fullName>
    </recommendedName>
</protein>
<organism evidence="4 5">
    <name type="scientific">Thelephora terrestris</name>
    <dbReference type="NCBI Taxonomy" id="56493"/>
    <lineage>
        <taxon>Eukaryota</taxon>
        <taxon>Fungi</taxon>
        <taxon>Dikarya</taxon>
        <taxon>Basidiomycota</taxon>
        <taxon>Agaricomycotina</taxon>
        <taxon>Agaricomycetes</taxon>
        <taxon>Thelephorales</taxon>
        <taxon>Thelephoraceae</taxon>
        <taxon>Thelephora</taxon>
    </lineage>
</organism>
<evidence type="ECO:0000256" key="2">
    <source>
        <dbReference type="SAM" id="Phobius"/>
    </source>
</evidence>
<gene>
    <name evidence="4" type="ORF">BJ322DRAFT_166918</name>
</gene>
<dbReference type="AlphaFoldDB" id="A0A9P6HBN7"/>
<feature type="transmembrane region" description="Helical" evidence="2">
    <location>
        <begin position="226"/>
        <end position="250"/>
    </location>
</feature>
<keyword evidence="2" id="KW-0812">Transmembrane</keyword>
<comment type="caution">
    <text evidence="4">The sequence shown here is derived from an EMBL/GenBank/DDBJ whole genome shotgun (WGS) entry which is preliminary data.</text>
</comment>
<reference evidence="4" key="1">
    <citation type="journal article" date="2020" name="Nat. Commun.">
        <title>Large-scale genome sequencing of mycorrhizal fungi provides insights into the early evolution of symbiotic traits.</title>
        <authorList>
            <person name="Miyauchi S."/>
            <person name="Kiss E."/>
            <person name="Kuo A."/>
            <person name="Drula E."/>
            <person name="Kohler A."/>
            <person name="Sanchez-Garcia M."/>
            <person name="Morin E."/>
            <person name="Andreopoulos B."/>
            <person name="Barry K.W."/>
            <person name="Bonito G."/>
            <person name="Buee M."/>
            <person name="Carver A."/>
            <person name="Chen C."/>
            <person name="Cichocki N."/>
            <person name="Clum A."/>
            <person name="Culley D."/>
            <person name="Crous P.W."/>
            <person name="Fauchery L."/>
            <person name="Girlanda M."/>
            <person name="Hayes R.D."/>
            <person name="Keri Z."/>
            <person name="LaButti K."/>
            <person name="Lipzen A."/>
            <person name="Lombard V."/>
            <person name="Magnuson J."/>
            <person name="Maillard F."/>
            <person name="Murat C."/>
            <person name="Nolan M."/>
            <person name="Ohm R.A."/>
            <person name="Pangilinan J."/>
            <person name="Pereira M.F."/>
            <person name="Perotto S."/>
            <person name="Peter M."/>
            <person name="Pfister S."/>
            <person name="Riley R."/>
            <person name="Sitrit Y."/>
            <person name="Stielow J.B."/>
            <person name="Szollosi G."/>
            <person name="Zifcakova L."/>
            <person name="Stursova M."/>
            <person name="Spatafora J.W."/>
            <person name="Tedersoo L."/>
            <person name="Vaario L.M."/>
            <person name="Yamada A."/>
            <person name="Yan M."/>
            <person name="Wang P."/>
            <person name="Xu J."/>
            <person name="Bruns T."/>
            <person name="Baldrian P."/>
            <person name="Vilgalys R."/>
            <person name="Dunand C."/>
            <person name="Henrissat B."/>
            <person name="Grigoriev I.V."/>
            <person name="Hibbett D."/>
            <person name="Nagy L.G."/>
            <person name="Martin F.M."/>
        </authorList>
    </citation>
    <scope>NUCLEOTIDE SEQUENCE</scope>
    <source>
        <strain evidence="4">UH-Tt-Lm1</strain>
    </source>
</reference>
<reference evidence="4" key="2">
    <citation type="submission" date="2020-11" db="EMBL/GenBank/DDBJ databases">
        <authorList>
            <consortium name="DOE Joint Genome Institute"/>
            <person name="Kuo A."/>
            <person name="Miyauchi S."/>
            <person name="Kiss E."/>
            <person name="Drula E."/>
            <person name="Kohler A."/>
            <person name="Sanchez-Garcia M."/>
            <person name="Andreopoulos B."/>
            <person name="Barry K.W."/>
            <person name="Bonito G."/>
            <person name="Buee M."/>
            <person name="Carver A."/>
            <person name="Chen C."/>
            <person name="Cichocki N."/>
            <person name="Clum A."/>
            <person name="Culley D."/>
            <person name="Crous P.W."/>
            <person name="Fauchery L."/>
            <person name="Girlanda M."/>
            <person name="Hayes R."/>
            <person name="Keri Z."/>
            <person name="Labutti K."/>
            <person name="Lipzen A."/>
            <person name="Lombard V."/>
            <person name="Magnuson J."/>
            <person name="Maillard F."/>
            <person name="Morin E."/>
            <person name="Murat C."/>
            <person name="Nolan M."/>
            <person name="Ohm R."/>
            <person name="Pangilinan J."/>
            <person name="Pereira M."/>
            <person name="Perotto S."/>
            <person name="Peter M."/>
            <person name="Riley R."/>
            <person name="Sitrit Y."/>
            <person name="Stielow B."/>
            <person name="Szollosi G."/>
            <person name="Zifcakova L."/>
            <person name="Stursova M."/>
            <person name="Spatafora J.W."/>
            <person name="Tedersoo L."/>
            <person name="Vaario L.-M."/>
            <person name="Yamada A."/>
            <person name="Yan M."/>
            <person name="Wang P."/>
            <person name="Xu J."/>
            <person name="Bruns T."/>
            <person name="Baldrian P."/>
            <person name="Vilgalys R."/>
            <person name="Henrissat B."/>
            <person name="Grigoriev I.V."/>
            <person name="Hibbett D."/>
            <person name="Nagy L.G."/>
            <person name="Martin F.M."/>
        </authorList>
    </citation>
    <scope>NUCLEOTIDE SEQUENCE</scope>
    <source>
        <strain evidence="4">UH-Tt-Lm1</strain>
    </source>
</reference>
<feature type="compositionally biased region" description="Basic and acidic residues" evidence="1">
    <location>
        <begin position="826"/>
        <end position="837"/>
    </location>
</feature>
<name>A0A9P6HBN7_9AGAM</name>
<keyword evidence="2" id="KW-1133">Transmembrane helix</keyword>